<reference evidence="11" key="1">
    <citation type="submission" date="2021-09" db="EMBL/GenBank/DDBJ databases">
        <title>A high-quality genome of the endoparasitic fungus Hirsutella rhossiliensis with a comparison of Hirsutella genomes reveals transposable elements contributing to genome size variation.</title>
        <authorList>
            <person name="Lin R."/>
            <person name="Jiao Y."/>
            <person name="Sun X."/>
            <person name="Ling J."/>
            <person name="Xie B."/>
            <person name="Cheng X."/>
        </authorList>
    </citation>
    <scope>NUCLEOTIDE SEQUENCE</scope>
    <source>
        <strain evidence="11">HR02</strain>
    </source>
</reference>
<keyword evidence="12" id="KW-1185">Reference proteome</keyword>
<dbReference type="EMBL" id="JAIZPD010000008">
    <property type="protein sequence ID" value="KAH0961525.1"/>
    <property type="molecule type" value="Genomic_DNA"/>
</dbReference>
<dbReference type="InterPro" id="IPR012000">
    <property type="entry name" value="Thiamin_PyroP_enz_cen_dom"/>
</dbReference>
<dbReference type="GO" id="GO:0030976">
    <property type="term" value="F:thiamine pyrophosphate binding"/>
    <property type="evidence" value="ECO:0007669"/>
    <property type="project" value="InterPro"/>
</dbReference>
<dbReference type="InterPro" id="IPR011766">
    <property type="entry name" value="TPP_enzyme_TPP-bd"/>
</dbReference>
<dbReference type="Proteomes" id="UP000824596">
    <property type="component" value="Unassembled WGS sequence"/>
</dbReference>
<dbReference type="GO" id="GO:0000949">
    <property type="term" value="P:aromatic amino acid family catabolic process to alcohol via Ehrlich pathway"/>
    <property type="evidence" value="ECO:0007669"/>
    <property type="project" value="TreeGrafter"/>
</dbReference>
<dbReference type="SUPFAM" id="SSF52518">
    <property type="entry name" value="Thiamin diphosphate-binding fold (THDP-binding)"/>
    <property type="match status" value="1"/>
</dbReference>
<evidence type="ECO:0000259" key="9">
    <source>
        <dbReference type="Pfam" id="PF00205"/>
    </source>
</evidence>
<evidence type="ECO:0000256" key="6">
    <source>
        <dbReference type="ARBA" id="ARBA00022842"/>
    </source>
</evidence>
<comment type="cofactor">
    <cofactor evidence="1">
        <name>thiamine diphosphate</name>
        <dbReference type="ChEBI" id="CHEBI:58937"/>
    </cofactor>
</comment>
<dbReference type="Pfam" id="PF02775">
    <property type="entry name" value="TPP_enzyme_C"/>
    <property type="match status" value="1"/>
</dbReference>
<evidence type="ECO:0000256" key="4">
    <source>
        <dbReference type="ARBA" id="ARBA00022723"/>
    </source>
</evidence>
<dbReference type="RefSeq" id="XP_044719038.1">
    <property type="nucleotide sequence ID" value="XM_044866074.1"/>
</dbReference>
<name>A0A9P8MUM0_9HYPO</name>
<comment type="caution">
    <text evidence="11">The sequence shown here is derived from an EMBL/GenBank/DDBJ whole genome shotgun (WGS) entry which is preliminary data.</text>
</comment>
<keyword evidence="7" id="KW-0786">Thiamine pyrophosphate</keyword>
<evidence type="ECO:0000256" key="7">
    <source>
        <dbReference type="ARBA" id="ARBA00023052"/>
    </source>
</evidence>
<evidence type="ECO:0000256" key="1">
    <source>
        <dbReference type="ARBA" id="ARBA00001964"/>
    </source>
</evidence>
<organism evidence="11 12">
    <name type="scientific">Hirsutella rhossiliensis</name>
    <dbReference type="NCBI Taxonomy" id="111463"/>
    <lineage>
        <taxon>Eukaryota</taxon>
        <taxon>Fungi</taxon>
        <taxon>Dikarya</taxon>
        <taxon>Ascomycota</taxon>
        <taxon>Pezizomycotina</taxon>
        <taxon>Sordariomycetes</taxon>
        <taxon>Hypocreomycetidae</taxon>
        <taxon>Hypocreales</taxon>
        <taxon>Ophiocordycipitaceae</taxon>
        <taxon>Hirsutella</taxon>
    </lineage>
</organism>
<dbReference type="Gene3D" id="3.40.50.970">
    <property type="match status" value="1"/>
</dbReference>
<dbReference type="InterPro" id="IPR012110">
    <property type="entry name" value="PDC/IPDC-like"/>
</dbReference>
<comment type="similarity">
    <text evidence="2">Belongs to the TPP enzyme family.</text>
</comment>
<evidence type="ECO:0000256" key="2">
    <source>
        <dbReference type="ARBA" id="ARBA00007812"/>
    </source>
</evidence>
<dbReference type="PROSITE" id="PS00187">
    <property type="entry name" value="TPP_ENZYMES"/>
    <property type="match status" value="1"/>
</dbReference>
<dbReference type="InterPro" id="IPR029035">
    <property type="entry name" value="DHS-like_NAD/FAD-binding_dom"/>
</dbReference>
<gene>
    <name evidence="11" type="ORF">HRG_07603</name>
</gene>
<proteinExistence type="inferred from homology"/>
<evidence type="ECO:0000256" key="5">
    <source>
        <dbReference type="ARBA" id="ARBA00022793"/>
    </source>
</evidence>
<dbReference type="GO" id="GO:0004737">
    <property type="term" value="F:pyruvate decarboxylase activity"/>
    <property type="evidence" value="ECO:0007669"/>
    <property type="project" value="TreeGrafter"/>
</dbReference>
<dbReference type="AlphaFoldDB" id="A0A9P8MUM0"/>
<keyword evidence="4" id="KW-0479">Metal-binding</keyword>
<dbReference type="Gene3D" id="3.40.50.1220">
    <property type="entry name" value="TPP-binding domain"/>
    <property type="match status" value="1"/>
</dbReference>
<dbReference type="GO" id="GO:0000287">
    <property type="term" value="F:magnesium ion binding"/>
    <property type="evidence" value="ECO:0007669"/>
    <property type="project" value="InterPro"/>
</dbReference>
<evidence type="ECO:0000256" key="3">
    <source>
        <dbReference type="ARBA" id="ARBA00014422"/>
    </source>
</evidence>
<dbReference type="InterPro" id="IPR000399">
    <property type="entry name" value="TPP-bd_CS"/>
</dbReference>
<keyword evidence="5" id="KW-0210">Decarboxylase</keyword>
<dbReference type="GO" id="GO:0005829">
    <property type="term" value="C:cytosol"/>
    <property type="evidence" value="ECO:0007669"/>
    <property type="project" value="TreeGrafter"/>
</dbReference>
<dbReference type="GeneID" id="68356732"/>
<evidence type="ECO:0000256" key="8">
    <source>
        <dbReference type="ARBA" id="ARBA00023239"/>
    </source>
</evidence>
<keyword evidence="8" id="KW-0456">Lyase</keyword>
<sequence length="136" mass="14807">MLVGPKVQRAHPQRELARLAEAMGCPVVLQPAAKGCFPEDHSQFAGVFWGQVSTLAADAIVNWADQTQALLSATTTVFVDTGDSWFNGSQLRLPRGPEFEIEMQWGHIGWSIPASFGYALSKPHKRTIVLIGDGAF</sequence>
<dbReference type="PANTHER" id="PTHR43452:SF1">
    <property type="entry name" value="PYRUVATE DECARBOXYLASE C186.09-RELATED"/>
    <property type="match status" value="1"/>
</dbReference>
<dbReference type="Pfam" id="PF00205">
    <property type="entry name" value="TPP_enzyme_M"/>
    <property type="match status" value="1"/>
</dbReference>
<protein>
    <recommendedName>
        <fullName evidence="3">Pyruvate decarboxylase</fullName>
    </recommendedName>
</protein>
<dbReference type="SUPFAM" id="SSF52467">
    <property type="entry name" value="DHS-like NAD/FAD-binding domain"/>
    <property type="match status" value="1"/>
</dbReference>
<feature type="domain" description="Thiamine pyrophosphate enzyme TPP-binding" evidence="10">
    <location>
        <begin position="90"/>
        <end position="136"/>
    </location>
</feature>
<dbReference type="InterPro" id="IPR029061">
    <property type="entry name" value="THDP-binding"/>
</dbReference>
<evidence type="ECO:0000313" key="11">
    <source>
        <dbReference type="EMBL" id="KAH0961525.1"/>
    </source>
</evidence>
<keyword evidence="6" id="KW-0460">Magnesium</keyword>
<dbReference type="OrthoDB" id="3970464at2759"/>
<evidence type="ECO:0000259" key="10">
    <source>
        <dbReference type="Pfam" id="PF02775"/>
    </source>
</evidence>
<dbReference type="PANTHER" id="PTHR43452">
    <property type="entry name" value="PYRUVATE DECARBOXYLASE"/>
    <property type="match status" value="1"/>
</dbReference>
<feature type="domain" description="Thiamine pyrophosphate enzyme central" evidence="9">
    <location>
        <begin position="1"/>
        <end position="65"/>
    </location>
</feature>
<accession>A0A9P8MUM0</accession>
<evidence type="ECO:0000313" key="12">
    <source>
        <dbReference type="Proteomes" id="UP000824596"/>
    </source>
</evidence>